<feature type="region of interest" description="Disordered" evidence="1">
    <location>
        <begin position="387"/>
        <end position="406"/>
    </location>
</feature>
<dbReference type="InParanoid" id="A0A078AZU5"/>
<feature type="region of interest" description="Disordered" evidence="1">
    <location>
        <begin position="420"/>
        <end position="439"/>
    </location>
</feature>
<evidence type="ECO:0000313" key="3">
    <source>
        <dbReference type="Proteomes" id="UP000039865"/>
    </source>
</evidence>
<proteinExistence type="predicted"/>
<feature type="region of interest" description="Disordered" evidence="1">
    <location>
        <begin position="123"/>
        <end position="156"/>
    </location>
</feature>
<evidence type="ECO:0000313" key="2">
    <source>
        <dbReference type="EMBL" id="CDW87930.1"/>
    </source>
</evidence>
<keyword evidence="3" id="KW-1185">Reference proteome</keyword>
<feature type="compositionally biased region" description="Polar residues" evidence="1">
    <location>
        <begin position="387"/>
        <end position="399"/>
    </location>
</feature>
<organism evidence="2 3">
    <name type="scientific">Stylonychia lemnae</name>
    <name type="common">Ciliate</name>
    <dbReference type="NCBI Taxonomy" id="5949"/>
    <lineage>
        <taxon>Eukaryota</taxon>
        <taxon>Sar</taxon>
        <taxon>Alveolata</taxon>
        <taxon>Ciliophora</taxon>
        <taxon>Intramacronucleata</taxon>
        <taxon>Spirotrichea</taxon>
        <taxon>Stichotrichia</taxon>
        <taxon>Sporadotrichida</taxon>
        <taxon>Oxytrichidae</taxon>
        <taxon>Stylonychinae</taxon>
        <taxon>Stylonychia</taxon>
    </lineage>
</organism>
<dbReference type="EMBL" id="CCKQ01016067">
    <property type="protein sequence ID" value="CDW87930.1"/>
    <property type="molecule type" value="Genomic_DNA"/>
</dbReference>
<reference evidence="2 3" key="1">
    <citation type="submission" date="2014-06" db="EMBL/GenBank/DDBJ databases">
        <authorList>
            <person name="Swart Estienne"/>
        </authorList>
    </citation>
    <scope>NUCLEOTIDE SEQUENCE [LARGE SCALE GENOMIC DNA]</scope>
    <source>
        <strain evidence="2 3">130c</strain>
    </source>
</reference>
<feature type="compositionally biased region" description="Basic and acidic residues" evidence="1">
    <location>
        <begin position="123"/>
        <end position="151"/>
    </location>
</feature>
<dbReference type="OrthoDB" id="325343at2759"/>
<feature type="region of interest" description="Disordered" evidence="1">
    <location>
        <begin position="472"/>
        <end position="555"/>
    </location>
</feature>
<dbReference type="Proteomes" id="UP000039865">
    <property type="component" value="Unassembled WGS sequence"/>
</dbReference>
<feature type="compositionally biased region" description="Polar residues" evidence="1">
    <location>
        <begin position="505"/>
        <end position="516"/>
    </location>
</feature>
<sequence>MEIANAGLSSQAARDQVKRELTAKQLKKLKVDINPYEWTKQLDLFLLDSVIRNYFNYDMVSLELNDEAKRLNLYFGATHSFTNHKCRIRWSYLHMKRLLDKEIKYRQLPFRVNVEEKELEQENKTLDLNKNKKEHEQKLAEQEQKRQRLQESEPQNLLEQKKYEGITQMKPPKSLADIEKELWKKNITFHTRQKKDILDVSNEDFSKNKSISADGKEINPSNFNIFRDSLRKTSEKLLQTLQENLPDINLKELELESESEKDEDNTDDEEVLPLDFRTALIEGENKVIIQAKPLHFKTDEEFLKEMEQNLEKDKHKFQSIESYLDAVKNEPFKDENVILIDPDINIKEKFDQIDLLCNKEHRINNALNAPVKTKEQILREQHLLNQLKTQQKAPVSSKQYDTDTDGEEEFMQNQRNQSMNNIKQKMQQQQQQQQMKQTLHNSNIKANSDNLDFNDVLKQWGVSDLNALIPGVSSASESESERTNKKPIPKQEKKPEQKNEPSQQVHSGQGERSAQQRIGLIQSIMQENRMAQQARSDQNSQPTSIDMLMSSLQDL</sequence>
<gene>
    <name evidence="2" type="primary">Contig19207.g20364</name>
    <name evidence="2" type="ORF">STYLEM_17045</name>
</gene>
<feature type="compositionally biased region" description="Low complexity" evidence="1">
    <location>
        <begin position="423"/>
        <end position="437"/>
    </location>
</feature>
<name>A0A078AZU5_STYLE</name>
<protein>
    <submittedName>
        <fullName evidence="2">Uncharacterized protein</fullName>
    </submittedName>
</protein>
<accession>A0A078AZU5</accession>
<evidence type="ECO:0000256" key="1">
    <source>
        <dbReference type="SAM" id="MobiDB-lite"/>
    </source>
</evidence>
<feature type="compositionally biased region" description="Basic and acidic residues" evidence="1">
    <location>
        <begin position="479"/>
        <end position="499"/>
    </location>
</feature>
<dbReference type="AlphaFoldDB" id="A0A078AZU5"/>
<feature type="compositionally biased region" description="Polar residues" evidence="1">
    <location>
        <begin position="523"/>
        <end position="555"/>
    </location>
</feature>